<evidence type="ECO:0000256" key="4">
    <source>
        <dbReference type="ARBA" id="ARBA00023136"/>
    </source>
</evidence>
<dbReference type="Proteomes" id="UP000636888">
    <property type="component" value="Unassembled WGS sequence"/>
</dbReference>
<organism evidence="8 9">
    <name type="scientific">Geomesophilobacter sediminis</name>
    <dbReference type="NCBI Taxonomy" id="2798584"/>
    <lineage>
        <taxon>Bacteria</taxon>
        <taxon>Pseudomonadati</taxon>
        <taxon>Thermodesulfobacteriota</taxon>
        <taxon>Desulfuromonadia</taxon>
        <taxon>Geobacterales</taxon>
        <taxon>Geobacteraceae</taxon>
        <taxon>Geomesophilobacter</taxon>
    </lineage>
</organism>
<dbReference type="PROSITE" id="PS52015">
    <property type="entry name" value="TONB_CTD"/>
    <property type="match status" value="1"/>
</dbReference>
<dbReference type="Pfam" id="PF13103">
    <property type="entry name" value="TonB_2"/>
    <property type="match status" value="1"/>
</dbReference>
<dbReference type="RefSeq" id="WP_199385677.1">
    <property type="nucleotide sequence ID" value="NZ_JAEMHM010000017.1"/>
</dbReference>
<dbReference type="AlphaFoldDB" id="A0A8J7SC23"/>
<accession>A0A8J7SC23</accession>
<dbReference type="EMBL" id="JAEMHM010000017">
    <property type="protein sequence ID" value="MBJ6726764.1"/>
    <property type="molecule type" value="Genomic_DNA"/>
</dbReference>
<feature type="compositionally biased region" description="Low complexity" evidence="5">
    <location>
        <begin position="86"/>
        <end position="109"/>
    </location>
</feature>
<dbReference type="InterPro" id="IPR006260">
    <property type="entry name" value="TonB/TolA_C"/>
</dbReference>
<dbReference type="SUPFAM" id="SSF74653">
    <property type="entry name" value="TolA/TonB C-terminal domain"/>
    <property type="match status" value="1"/>
</dbReference>
<keyword evidence="4 6" id="KW-0472">Membrane</keyword>
<name>A0A8J7SC23_9BACT</name>
<evidence type="ECO:0000313" key="8">
    <source>
        <dbReference type="EMBL" id="MBJ6726764.1"/>
    </source>
</evidence>
<comment type="caution">
    <text evidence="8">The sequence shown here is derived from an EMBL/GenBank/DDBJ whole genome shotgun (WGS) entry which is preliminary data.</text>
</comment>
<dbReference type="NCBIfam" id="TIGR01352">
    <property type="entry name" value="tonB_Cterm"/>
    <property type="match status" value="1"/>
</dbReference>
<evidence type="ECO:0000256" key="5">
    <source>
        <dbReference type="SAM" id="MobiDB-lite"/>
    </source>
</evidence>
<feature type="region of interest" description="Disordered" evidence="5">
    <location>
        <begin position="65"/>
        <end position="109"/>
    </location>
</feature>
<gene>
    <name evidence="8" type="ORF">JFN93_18800</name>
</gene>
<sequence>MDRLASPPQLVQKNQNYFLYGIAASALLHVICSAMLLAAPKGVQTSSAITYLDLKMAQLQAPMSAPQAQPAVTKAPPEPVSVAKSEPQPVQAPTPAAVSPAQAAEPPAIQPKAPATESLLSEMGLGLSRGFFKSISEGASLRSDIRPYYIDMLQAINEKWWLGGPAAGSKRIEPVIIAIVIARNGEIVDQRLLKRSGNDAYDRTVLESIRKASPLPPLPASYEGDFFQAPIRLVPPLDLMRS</sequence>
<evidence type="ECO:0000256" key="2">
    <source>
        <dbReference type="ARBA" id="ARBA00022692"/>
    </source>
</evidence>
<keyword evidence="2 6" id="KW-0812">Transmembrane</keyword>
<comment type="subcellular location">
    <subcellularLocation>
        <location evidence="1">Membrane</location>
        <topology evidence="1">Single-pass membrane protein</topology>
    </subcellularLocation>
</comment>
<proteinExistence type="predicted"/>
<evidence type="ECO:0000259" key="7">
    <source>
        <dbReference type="PROSITE" id="PS52015"/>
    </source>
</evidence>
<keyword evidence="3 6" id="KW-1133">Transmembrane helix</keyword>
<feature type="domain" description="TonB C-terminal" evidence="7">
    <location>
        <begin position="147"/>
        <end position="242"/>
    </location>
</feature>
<dbReference type="GO" id="GO:0016020">
    <property type="term" value="C:membrane"/>
    <property type="evidence" value="ECO:0007669"/>
    <property type="project" value="UniProtKB-SubCell"/>
</dbReference>
<protein>
    <submittedName>
        <fullName evidence="8">TonB family protein</fullName>
    </submittedName>
</protein>
<dbReference type="InterPro" id="IPR037682">
    <property type="entry name" value="TonB_C"/>
</dbReference>
<feature type="transmembrane region" description="Helical" evidence="6">
    <location>
        <begin position="17"/>
        <end position="39"/>
    </location>
</feature>
<keyword evidence="9" id="KW-1185">Reference proteome</keyword>
<evidence type="ECO:0000256" key="3">
    <source>
        <dbReference type="ARBA" id="ARBA00022989"/>
    </source>
</evidence>
<evidence type="ECO:0000256" key="1">
    <source>
        <dbReference type="ARBA" id="ARBA00004167"/>
    </source>
</evidence>
<evidence type="ECO:0000256" key="6">
    <source>
        <dbReference type="SAM" id="Phobius"/>
    </source>
</evidence>
<reference evidence="8" key="1">
    <citation type="submission" date="2020-12" db="EMBL/GenBank/DDBJ databases">
        <title>Geomonas sp. Red875, isolated from river sediment.</title>
        <authorList>
            <person name="Xu Z."/>
            <person name="Zhang Z."/>
            <person name="Masuda Y."/>
            <person name="Itoh H."/>
            <person name="Senoo K."/>
        </authorList>
    </citation>
    <scope>NUCLEOTIDE SEQUENCE</scope>
    <source>
        <strain evidence="8">Red875</strain>
    </source>
</reference>
<evidence type="ECO:0000313" key="9">
    <source>
        <dbReference type="Proteomes" id="UP000636888"/>
    </source>
</evidence>
<dbReference type="GO" id="GO:0055085">
    <property type="term" value="P:transmembrane transport"/>
    <property type="evidence" value="ECO:0007669"/>
    <property type="project" value="InterPro"/>
</dbReference>
<dbReference type="Gene3D" id="3.30.1150.10">
    <property type="match status" value="1"/>
</dbReference>